<protein>
    <submittedName>
        <fullName evidence="2">Uncharacterized protein</fullName>
    </submittedName>
</protein>
<dbReference type="EMBL" id="MLIS01000001">
    <property type="protein sequence ID" value="OHU78017.1"/>
    <property type="molecule type" value="Genomic_DNA"/>
</dbReference>
<organism evidence="2 3">
    <name type="scientific">Mycobacteroides chelonae</name>
    <name type="common">Mycobacterium chelonae</name>
    <dbReference type="NCBI Taxonomy" id="1774"/>
    <lineage>
        <taxon>Bacteria</taxon>
        <taxon>Bacillati</taxon>
        <taxon>Actinomycetota</taxon>
        <taxon>Actinomycetes</taxon>
        <taxon>Mycobacteriales</taxon>
        <taxon>Mycobacteriaceae</taxon>
        <taxon>Mycobacteroides</taxon>
    </lineage>
</organism>
<feature type="compositionally biased region" description="Polar residues" evidence="1">
    <location>
        <begin position="295"/>
        <end position="319"/>
    </location>
</feature>
<evidence type="ECO:0000313" key="2">
    <source>
        <dbReference type="EMBL" id="OHU78017.1"/>
    </source>
</evidence>
<keyword evidence="3" id="KW-1185">Reference proteome</keyword>
<dbReference type="Proteomes" id="UP000179441">
    <property type="component" value="Unassembled WGS sequence"/>
</dbReference>
<evidence type="ECO:0000256" key="1">
    <source>
        <dbReference type="SAM" id="MobiDB-lite"/>
    </source>
</evidence>
<proteinExistence type="predicted"/>
<comment type="caution">
    <text evidence="2">The sequence shown here is derived from an EMBL/GenBank/DDBJ whole genome shotgun (WGS) entry which is preliminary data.</text>
</comment>
<reference evidence="2 3" key="1">
    <citation type="submission" date="2016-10" db="EMBL/GenBank/DDBJ databases">
        <title>Evaluation of Human, Veterinary and Environmental Mycobacterium chelonae Isolates by Core Genome Phylogenomic Analysis, Targeted Gene Comparison, and Anti-microbial Susceptibility Patterns: A Tale of Mistaken Identities.</title>
        <authorList>
            <person name="Fogelson S.B."/>
            <person name="Camus A.C."/>
            <person name="Lorenz W."/>
            <person name="Vasireddy R."/>
            <person name="Vasireddy S."/>
            <person name="Smith T."/>
            <person name="Brown-Elliott B.A."/>
            <person name="Wallace R.J.Jr."/>
            <person name="Hasan N.A."/>
            <person name="Reischl U."/>
            <person name="Sanchez S."/>
        </authorList>
    </citation>
    <scope>NUCLEOTIDE SEQUENCE [LARGE SCALE GENOMIC DNA]</scope>
    <source>
        <strain evidence="2 3">15518</strain>
    </source>
</reference>
<accession>A0A1S1M5K9</accession>
<name>A0A1S1M5K9_MYCCH</name>
<evidence type="ECO:0000313" key="3">
    <source>
        <dbReference type="Proteomes" id="UP000179441"/>
    </source>
</evidence>
<gene>
    <name evidence="2" type="ORF">BKG84_06055</name>
</gene>
<sequence>MDDDDAMAWLAIEISGYEPHTTAAGVSRPAWAAAARSHRVFEDGDGAKRAKTASVSHLAAMVESGRLRMAASADAPVSVSSANPNQFVGAPSGNTVERKVVQEAIITNQGVLDRVLGAIHEYASEKYLELRFGDAIESSFTRIRESADGVLVGLVPDSANQLAAAFELVSSDKPDHWSDAAAYCRKLIIAVADKLVPPGSDIGGRASGAENYVNRLVYWIEQQQQQSETRNGVILSDLRYYGERLDAFVDAGNKGAHASVTRRDADRFIVGTYILLSDVVMLAPDGLLRPAAELPSQSDTDTTLEGDPQVQSSAAPTGG</sequence>
<feature type="region of interest" description="Disordered" evidence="1">
    <location>
        <begin position="292"/>
        <end position="319"/>
    </location>
</feature>
<dbReference type="AlphaFoldDB" id="A0A1S1M5K9"/>